<dbReference type="InterPro" id="IPR018060">
    <property type="entry name" value="HTH_AraC"/>
</dbReference>
<dbReference type="PROSITE" id="PS01124">
    <property type="entry name" value="HTH_ARAC_FAMILY_2"/>
    <property type="match status" value="1"/>
</dbReference>
<feature type="domain" description="HTH araC/xylS-type" evidence="4">
    <location>
        <begin position="238"/>
        <end position="338"/>
    </location>
</feature>
<dbReference type="SMART" id="SM00342">
    <property type="entry name" value="HTH_ARAC"/>
    <property type="match status" value="1"/>
</dbReference>
<dbReference type="PROSITE" id="PS00041">
    <property type="entry name" value="HTH_ARAC_FAMILY_1"/>
    <property type="match status" value="2"/>
</dbReference>
<dbReference type="Proteomes" id="UP000036464">
    <property type="component" value="Unassembled WGS sequence"/>
</dbReference>
<proteinExistence type="predicted"/>
<protein>
    <submittedName>
        <fullName evidence="5">AraC family transcriptional regulator</fullName>
    </submittedName>
</protein>
<organism evidence="5 6">
    <name type="scientific">Mycolicibacter heraklionensis</name>
    <dbReference type="NCBI Taxonomy" id="512402"/>
    <lineage>
        <taxon>Bacteria</taxon>
        <taxon>Bacillati</taxon>
        <taxon>Actinomycetota</taxon>
        <taxon>Actinomycetes</taxon>
        <taxon>Mycobacteriales</taxon>
        <taxon>Mycobacteriaceae</taxon>
        <taxon>Mycolicibacter</taxon>
    </lineage>
</organism>
<reference evidence="5 6" key="1">
    <citation type="submission" date="2015-05" db="EMBL/GenBank/DDBJ databases">
        <title>Genome sequence of Mycobacterium heraklionense Davo strain.</title>
        <authorList>
            <person name="Greninger A.L."/>
            <person name="Cunningham G."/>
            <person name="Miller S."/>
        </authorList>
    </citation>
    <scope>NUCLEOTIDE SEQUENCE [LARGE SCALE GENOMIC DNA]</scope>
    <source>
        <strain evidence="5 6">Davo</strain>
    </source>
</reference>
<dbReference type="Pfam" id="PF14525">
    <property type="entry name" value="AraC_binding_2"/>
    <property type="match status" value="1"/>
</dbReference>
<keyword evidence="1" id="KW-0805">Transcription regulation</keyword>
<dbReference type="PANTHER" id="PTHR46796">
    <property type="entry name" value="HTH-TYPE TRANSCRIPTIONAL ACTIVATOR RHAS-RELATED"/>
    <property type="match status" value="1"/>
</dbReference>
<sequence>MSTVPDLDTSPTNLQGRERRTVVCATDDFDVYRDTVNDVYYPARLELVGPDARLTDAQMSAFRLTDLTIGIVHFGAEVSIDPGDMGGYHVDMPLVGSAATRCGAQELIATPNCAAVYSPGEHTVVNSWPAATTQVSIKIDRTALERELACILGRPVDQRVRFDIGFDLTAPAGARWRSMIQLLLDTVARPGFVPDAALAAQTRYLERAVIAGLLAGQPHSMSDVIRRGGTRACSSALRKVVDLIAEAPGAQYTVVDLAEAAGVGVRQLQKLFRDEFDTSPAQYLRNARLDGARADLIDRSDTVTVSEVAYRWGFNHLGRFALHYERRFGETPSRTLRNR</sequence>
<evidence type="ECO:0000256" key="3">
    <source>
        <dbReference type="ARBA" id="ARBA00023163"/>
    </source>
</evidence>
<dbReference type="PANTHER" id="PTHR46796:SF12">
    <property type="entry name" value="HTH-TYPE DNA-BINDING TRANSCRIPTIONAL ACTIVATOR EUTR"/>
    <property type="match status" value="1"/>
</dbReference>
<dbReference type="EMBL" id="LDPO01000001">
    <property type="protein sequence ID" value="KLO31355.1"/>
    <property type="molecule type" value="Genomic_DNA"/>
</dbReference>
<dbReference type="Gene3D" id="1.10.10.60">
    <property type="entry name" value="Homeodomain-like"/>
    <property type="match status" value="1"/>
</dbReference>
<accession>A0ABR5FJZ7</accession>
<dbReference type="InterPro" id="IPR035418">
    <property type="entry name" value="AraC-bd_2"/>
</dbReference>
<dbReference type="Pfam" id="PF12833">
    <property type="entry name" value="HTH_18"/>
    <property type="match status" value="1"/>
</dbReference>
<evidence type="ECO:0000256" key="1">
    <source>
        <dbReference type="ARBA" id="ARBA00023015"/>
    </source>
</evidence>
<dbReference type="SUPFAM" id="SSF46689">
    <property type="entry name" value="Homeodomain-like"/>
    <property type="match status" value="2"/>
</dbReference>
<evidence type="ECO:0000259" key="4">
    <source>
        <dbReference type="PROSITE" id="PS01124"/>
    </source>
</evidence>
<dbReference type="RefSeq" id="WP_047317144.1">
    <property type="nucleotide sequence ID" value="NZ_LDPO01000001.1"/>
</dbReference>
<keyword evidence="2" id="KW-0238">DNA-binding</keyword>
<dbReference type="InterPro" id="IPR009057">
    <property type="entry name" value="Homeodomain-like_sf"/>
</dbReference>
<evidence type="ECO:0000313" key="5">
    <source>
        <dbReference type="EMBL" id="KLO31355.1"/>
    </source>
</evidence>
<keyword evidence="6" id="KW-1185">Reference proteome</keyword>
<dbReference type="InterPro" id="IPR018062">
    <property type="entry name" value="HTH_AraC-typ_CS"/>
</dbReference>
<comment type="caution">
    <text evidence="5">The sequence shown here is derived from an EMBL/GenBank/DDBJ whole genome shotgun (WGS) entry which is preliminary data.</text>
</comment>
<gene>
    <name evidence="5" type="ORF">ABW16_00300</name>
</gene>
<evidence type="ECO:0000313" key="6">
    <source>
        <dbReference type="Proteomes" id="UP000036464"/>
    </source>
</evidence>
<keyword evidence="3" id="KW-0804">Transcription</keyword>
<dbReference type="InterPro" id="IPR050204">
    <property type="entry name" value="AraC_XylS_family_regulators"/>
</dbReference>
<evidence type="ECO:0000256" key="2">
    <source>
        <dbReference type="ARBA" id="ARBA00023125"/>
    </source>
</evidence>
<name>A0ABR5FJZ7_9MYCO</name>